<protein>
    <submittedName>
        <fullName evidence="3">M28 family peptidase</fullName>
    </submittedName>
</protein>
<keyword evidence="1" id="KW-0732">Signal</keyword>
<dbReference type="SUPFAM" id="SSF53187">
    <property type="entry name" value="Zn-dependent exopeptidases"/>
    <property type="match status" value="1"/>
</dbReference>
<dbReference type="Pfam" id="PF04389">
    <property type="entry name" value="Peptidase_M28"/>
    <property type="match status" value="1"/>
</dbReference>
<dbReference type="Proteomes" id="UP001168552">
    <property type="component" value="Unassembled WGS sequence"/>
</dbReference>
<dbReference type="InterPro" id="IPR045175">
    <property type="entry name" value="M28_fam"/>
</dbReference>
<dbReference type="Gene3D" id="3.40.630.10">
    <property type="entry name" value="Zn peptidases"/>
    <property type="match status" value="1"/>
</dbReference>
<comment type="caution">
    <text evidence="3">The sequence shown here is derived from an EMBL/GenBank/DDBJ whole genome shotgun (WGS) entry which is preliminary data.</text>
</comment>
<sequence length="303" mass="34357">MKYFLAPIVFFLLSVSSFAQQKVDSTQLITDLQFLSSDSLQGRFTGQAGHAIAQDYIVNRFSQMGLRAFFPEYKQAFKFESKITKTELEGVNLAAIVQGMSDEMIVITAHYDHMGMRNGQVFNGADDNASGVAALLAIAEYFQANTPYHTMVFVCFDAEEHGLKGADAFVNSIVFEKEKTLLNLNMDMVSRSAKKEIYASGTYYNKTLKKWMSDYRPALPVQVKLGHDNPKTGIHDWTNQSDQAAFHKQGIPFLYFGVEDHPDYHKPSDDFEKIDLGFYLNTTNTLLDIVKYLDDKLRKQDLK</sequence>
<reference evidence="3" key="1">
    <citation type="submission" date="2023-06" db="EMBL/GenBank/DDBJ databases">
        <title>Cytophagales bacterium Strain LB-30, isolated from soil.</title>
        <authorList>
            <person name="Liu B."/>
        </authorList>
    </citation>
    <scope>NUCLEOTIDE SEQUENCE</scope>
    <source>
        <strain evidence="3">LB-30</strain>
    </source>
</reference>
<feature type="chain" id="PRO_5046077053" evidence="1">
    <location>
        <begin position="20"/>
        <end position="303"/>
    </location>
</feature>
<gene>
    <name evidence="3" type="ORF">QWY31_08300</name>
</gene>
<dbReference type="PANTHER" id="PTHR12147:SF26">
    <property type="entry name" value="PEPTIDASE M28 DOMAIN-CONTAINING PROTEIN"/>
    <property type="match status" value="1"/>
</dbReference>
<evidence type="ECO:0000259" key="2">
    <source>
        <dbReference type="Pfam" id="PF04389"/>
    </source>
</evidence>
<evidence type="ECO:0000313" key="3">
    <source>
        <dbReference type="EMBL" id="MDN4165498.1"/>
    </source>
</evidence>
<evidence type="ECO:0000256" key="1">
    <source>
        <dbReference type="SAM" id="SignalP"/>
    </source>
</evidence>
<feature type="domain" description="Peptidase M28" evidence="2">
    <location>
        <begin position="92"/>
        <end position="288"/>
    </location>
</feature>
<dbReference type="InterPro" id="IPR007484">
    <property type="entry name" value="Peptidase_M28"/>
</dbReference>
<keyword evidence="4" id="KW-1185">Reference proteome</keyword>
<dbReference type="EMBL" id="JAUHJS010000004">
    <property type="protein sequence ID" value="MDN4165498.1"/>
    <property type="molecule type" value="Genomic_DNA"/>
</dbReference>
<accession>A0ABT8F5C2</accession>
<proteinExistence type="predicted"/>
<evidence type="ECO:0000313" key="4">
    <source>
        <dbReference type="Proteomes" id="UP001168552"/>
    </source>
</evidence>
<dbReference type="PANTHER" id="PTHR12147">
    <property type="entry name" value="METALLOPEPTIDASE M28 FAMILY MEMBER"/>
    <property type="match status" value="1"/>
</dbReference>
<name>A0ABT8F5C2_9BACT</name>
<feature type="signal peptide" evidence="1">
    <location>
        <begin position="1"/>
        <end position="19"/>
    </location>
</feature>
<dbReference type="RefSeq" id="WP_320004031.1">
    <property type="nucleotide sequence ID" value="NZ_JAUHJS010000004.1"/>
</dbReference>
<organism evidence="3 4">
    <name type="scientific">Shiella aurantiaca</name>
    <dbReference type="NCBI Taxonomy" id="3058365"/>
    <lineage>
        <taxon>Bacteria</taxon>
        <taxon>Pseudomonadati</taxon>
        <taxon>Bacteroidota</taxon>
        <taxon>Cytophagia</taxon>
        <taxon>Cytophagales</taxon>
        <taxon>Shiellaceae</taxon>
        <taxon>Shiella</taxon>
    </lineage>
</organism>